<name>A0ABQ1EA82_9CLOT</name>
<feature type="transmembrane region" description="Helical" evidence="1">
    <location>
        <begin position="30"/>
        <end position="48"/>
    </location>
</feature>
<feature type="transmembrane region" description="Helical" evidence="1">
    <location>
        <begin position="54"/>
        <end position="75"/>
    </location>
</feature>
<organism evidence="2 3">
    <name type="scientific">Clostridium zeae</name>
    <dbReference type="NCBI Taxonomy" id="2759022"/>
    <lineage>
        <taxon>Bacteria</taxon>
        <taxon>Bacillati</taxon>
        <taxon>Bacillota</taxon>
        <taxon>Clostridia</taxon>
        <taxon>Eubacteriales</taxon>
        <taxon>Clostridiaceae</taxon>
        <taxon>Clostridium</taxon>
    </lineage>
</organism>
<dbReference type="Proteomes" id="UP000663802">
    <property type="component" value="Unassembled WGS sequence"/>
</dbReference>
<keyword evidence="3" id="KW-1185">Reference proteome</keyword>
<accession>A0ABQ1EA82</accession>
<dbReference type="RefSeq" id="WP_206870027.1">
    <property type="nucleotide sequence ID" value="NZ_BMBA01000002.1"/>
</dbReference>
<keyword evidence="1" id="KW-0472">Membrane</keyword>
<keyword evidence="1" id="KW-0812">Transmembrane</keyword>
<proteinExistence type="predicted"/>
<keyword evidence="1" id="KW-1133">Transmembrane helix</keyword>
<protein>
    <submittedName>
        <fullName evidence="2">Uncharacterized protein</fullName>
    </submittedName>
</protein>
<dbReference type="EMBL" id="BMBA01000002">
    <property type="protein sequence ID" value="GFZ31730.1"/>
    <property type="molecule type" value="Genomic_DNA"/>
</dbReference>
<comment type="caution">
    <text evidence="2">The sequence shown here is derived from an EMBL/GenBank/DDBJ whole genome shotgun (WGS) entry which is preliminary data.</text>
</comment>
<gene>
    <name evidence="2" type="ORF">CSC2_22560</name>
</gene>
<sequence length="84" mass="9452">MNINQIITALAFLLIALLVLKNYIPIKKPYNYLVVAFIVPAVLIQTPLTHKINVKVEAILVGIYLICSFVLLVSYNHSISKENK</sequence>
<evidence type="ECO:0000313" key="2">
    <source>
        <dbReference type="EMBL" id="GFZ31730.1"/>
    </source>
</evidence>
<evidence type="ECO:0000256" key="1">
    <source>
        <dbReference type="SAM" id="Phobius"/>
    </source>
</evidence>
<feature type="transmembrane region" description="Helical" evidence="1">
    <location>
        <begin position="6"/>
        <end position="23"/>
    </location>
</feature>
<evidence type="ECO:0000313" key="3">
    <source>
        <dbReference type="Proteomes" id="UP000663802"/>
    </source>
</evidence>
<reference evidence="2 3" key="1">
    <citation type="journal article" date="2021" name="Int. J. Syst. Evol. Microbiol.">
        <title>Clostridium zeae sp. nov., isolated from corn silage.</title>
        <authorList>
            <person name="Kobayashi H."/>
            <person name="Tanizawa Y."/>
            <person name="Yagura M."/>
            <person name="Sakamoto M."/>
            <person name="Ohkuma M."/>
            <person name="Tohno M."/>
        </authorList>
    </citation>
    <scope>NUCLEOTIDE SEQUENCE [LARGE SCALE GENOMIC DNA]</scope>
    <source>
        <strain evidence="2 3">CSC2</strain>
    </source>
</reference>